<protein>
    <submittedName>
        <fullName evidence="1">Uncharacterized protein</fullName>
    </submittedName>
</protein>
<dbReference type="EMBL" id="CM037160">
    <property type="protein sequence ID" value="KAH7839836.1"/>
    <property type="molecule type" value="Genomic_DNA"/>
</dbReference>
<evidence type="ECO:0000313" key="1">
    <source>
        <dbReference type="EMBL" id="KAH7839836.1"/>
    </source>
</evidence>
<reference evidence="1 2" key="1">
    <citation type="journal article" date="2021" name="Hortic Res">
        <title>High-quality reference genome and annotation aids understanding of berry development for evergreen blueberry (Vaccinium darrowii).</title>
        <authorList>
            <person name="Yu J."/>
            <person name="Hulse-Kemp A.M."/>
            <person name="Babiker E."/>
            <person name="Staton M."/>
        </authorList>
    </citation>
    <scope>NUCLEOTIDE SEQUENCE [LARGE SCALE GENOMIC DNA]</scope>
    <source>
        <strain evidence="2">cv. NJ 8807/NJ 8810</strain>
        <tissue evidence="1">Young leaf</tissue>
    </source>
</reference>
<sequence>MLFSLVVAPVVDQVVAAVVPVLASSAVQVVLYVVQAISTVTQVVAPVLLVVAAVLLVVATVVLAVAASGRRSFWHGRTAQVVAKAAPVVAPAVQGVVSSAAQVAAPVVDRVVAAVVPVLAPAVPVVSEAVHAVSDAAQVVAPVLPVVAAVLPVVAIVVPVVAPAVPVLSMAVDAVSAVAQVHHDSSSSTPITTPSDQSTTTPLPAEALTLMDPEGFDFGIRSSDVNSDDEHDSPSMSPLVGESVAEAEGASNAVTELEKHIPDAHVLITTPFHPAYVTEERIKRAKKKTLDLESSLTAQAVITYTTECQSSKVMFEHTMNFNTFTIRSFVLQFHNSDEVAREMVLSLHISTEASYSDLSSLGAEKDNLDIVQHDWALPKFEQRAEEVLRKSIAEH</sequence>
<name>A0ACB7XHH5_9ERIC</name>
<accession>A0ACB7XHH5</accession>
<dbReference type="Proteomes" id="UP000828048">
    <property type="component" value="Chromosome 10"/>
</dbReference>
<evidence type="ECO:0000313" key="2">
    <source>
        <dbReference type="Proteomes" id="UP000828048"/>
    </source>
</evidence>
<keyword evidence="2" id="KW-1185">Reference proteome</keyword>
<comment type="caution">
    <text evidence="1">The sequence shown here is derived from an EMBL/GenBank/DDBJ whole genome shotgun (WGS) entry which is preliminary data.</text>
</comment>
<gene>
    <name evidence="1" type="ORF">Vadar_009356</name>
</gene>
<organism evidence="1 2">
    <name type="scientific">Vaccinium darrowii</name>
    <dbReference type="NCBI Taxonomy" id="229202"/>
    <lineage>
        <taxon>Eukaryota</taxon>
        <taxon>Viridiplantae</taxon>
        <taxon>Streptophyta</taxon>
        <taxon>Embryophyta</taxon>
        <taxon>Tracheophyta</taxon>
        <taxon>Spermatophyta</taxon>
        <taxon>Magnoliopsida</taxon>
        <taxon>eudicotyledons</taxon>
        <taxon>Gunneridae</taxon>
        <taxon>Pentapetalae</taxon>
        <taxon>asterids</taxon>
        <taxon>Ericales</taxon>
        <taxon>Ericaceae</taxon>
        <taxon>Vaccinioideae</taxon>
        <taxon>Vaccinieae</taxon>
        <taxon>Vaccinium</taxon>
    </lineage>
</organism>
<proteinExistence type="predicted"/>